<dbReference type="SMR" id="A0A0H3A9Y4"/>
<dbReference type="NCBIfam" id="TIGR00282">
    <property type="entry name" value="TIGR00282 family metallophosphoesterase"/>
    <property type="match status" value="1"/>
</dbReference>
<dbReference type="RefSeq" id="WP_010938251.1">
    <property type="nucleotide sequence ID" value="NC_008751.1"/>
</dbReference>
<dbReference type="CDD" id="cd07382">
    <property type="entry name" value="MPP_DR1281"/>
    <property type="match status" value="1"/>
</dbReference>
<feature type="binding site" evidence="6">
    <location>
        <position position="176"/>
    </location>
    <ligand>
        <name>Fe cation</name>
        <dbReference type="ChEBI" id="CHEBI:24875"/>
        <label>2</label>
    </ligand>
</feature>
<dbReference type="FunFam" id="3.60.21.10:FF:000016">
    <property type="entry name" value="Putative metallophosphoesterase"/>
    <property type="match status" value="1"/>
</dbReference>
<feature type="binding site" evidence="6">
    <location>
        <position position="40"/>
    </location>
    <ligand>
        <name>Fe cation</name>
        <dbReference type="ChEBI" id="CHEBI:24875"/>
        <label>1</label>
    </ligand>
</feature>
<dbReference type="SUPFAM" id="SSF56300">
    <property type="entry name" value="Metallo-dependent phosphatases"/>
    <property type="match status" value="1"/>
</dbReference>
<dbReference type="Pfam" id="PF13277">
    <property type="entry name" value="YmdB"/>
    <property type="match status" value="1"/>
</dbReference>
<feature type="binding site" evidence="6">
    <location>
        <position position="178"/>
    </location>
    <ligand>
        <name>Fe cation</name>
        <dbReference type="ChEBI" id="CHEBI:24875"/>
        <label>1</label>
    </ligand>
</feature>
<dbReference type="Gene3D" id="3.60.21.10">
    <property type="match status" value="1"/>
</dbReference>
<dbReference type="PANTHER" id="PTHR36303">
    <property type="entry name" value="2',3'-CYCLIC-NUCLEOTIDE 2'-PHOSPHODIESTERASE"/>
    <property type="match status" value="1"/>
</dbReference>
<feature type="active site" description="Proton donor" evidence="5">
    <location>
        <position position="68"/>
    </location>
</feature>
<dbReference type="AlphaFoldDB" id="A0A0H3A9Y4"/>
<protein>
    <submittedName>
        <fullName evidence="7">Metallophosphoesterase</fullName>
    </submittedName>
</protein>
<evidence type="ECO:0000256" key="3">
    <source>
        <dbReference type="ARBA" id="ARBA00023004"/>
    </source>
</evidence>
<name>A0A0H3A9Y4_NITV4</name>
<dbReference type="EMBL" id="CP000527">
    <property type="protein sequence ID" value="ABM29050.1"/>
    <property type="molecule type" value="Genomic_DNA"/>
</dbReference>
<feature type="binding site" evidence="6">
    <location>
        <position position="151"/>
    </location>
    <ligand>
        <name>Fe cation</name>
        <dbReference type="ChEBI" id="CHEBI:24875"/>
        <label>2</label>
    </ligand>
</feature>
<feature type="binding site" evidence="6">
    <location>
        <position position="67"/>
    </location>
    <ligand>
        <name>Fe cation</name>
        <dbReference type="ChEBI" id="CHEBI:24875"/>
        <label>2</label>
    </ligand>
</feature>
<evidence type="ECO:0000256" key="2">
    <source>
        <dbReference type="ARBA" id="ARBA00022801"/>
    </source>
</evidence>
<dbReference type="KEGG" id="dvl:Dvul_2034"/>
<evidence type="ECO:0000256" key="6">
    <source>
        <dbReference type="PIRSR" id="PIRSR004789-51"/>
    </source>
</evidence>
<feature type="binding site" evidence="6">
    <location>
        <position position="39"/>
    </location>
    <ligand>
        <name>Fe cation</name>
        <dbReference type="ChEBI" id="CHEBI:24875"/>
        <label>2</label>
    </ligand>
</feature>
<gene>
    <name evidence="7" type="ordered locus">Dvul_2034</name>
</gene>
<proteinExistence type="inferred from homology"/>
<feature type="binding site" evidence="6">
    <location>
        <position position="8"/>
    </location>
    <ligand>
        <name>Fe cation</name>
        <dbReference type="ChEBI" id="CHEBI:24875"/>
        <label>1</label>
    </ligand>
</feature>
<evidence type="ECO:0000256" key="4">
    <source>
        <dbReference type="ARBA" id="ARBA00061401"/>
    </source>
</evidence>
<reference evidence="8" key="1">
    <citation type="journal article" date="2009" name="Environ. Microbiol.">
        <title>Contribution of mobile genetic elements to Desulfovibrio vulgaris genome plasticity.</title>
        <authorList>
            <person name="Walker C.B."/>
            <person name="Stolyar S."/>
            <person name="Chivian D."/>
            <person name="Pinel N."/>
            <person name="Gabster J.A."/>
            <person name="Dehal P.S."/>
            <person name="He Z."/>
            <person name="Yang Z.K."/>
            <person name="Yen H.C."/>
            <person name="Zhou J."/>
            <person name="Wall J.D."/>
            <person name="Hazen T.C."/>
            <person name="Arkin A.P."/>
            <person name="Stahl D.A."/>
        </authorList>
    </citation>
    <scope>NUCLEOTIDE SEQUENCE [LARGE SCALE GENOMIC DNA]</scope>
    <source>
        <strain evidence="8">DP4</strain>
    </source>
</reference>
<keyword evidence="1 6" id="KW-0479">Metal-binding</keyword>
<evidence type="ECO:0000256" key="5">
    <source>
        <dbReference type="PIRSR" id="PIRSR004789-50"/>
    </source>
</evidence>
<organism evidence="7 8">
    <name type="scientific">Nitratidesulfovibrio vulgaris (strain DP4)</name>
    <name type="common">Desulfovibrio vulgaris</name>
    <dbReference type="NCBI Taxonomy" id="391774"/>
    <lineage>
        <taxon>Bacteria</taxon>
        <taxon>Pseudomonadati</taxon>
        <taxon>Thermodesulfobacteriota</taxon>
        <taxon>Desulfovibrionia</taxon>
        <taxon>Desulfovibrionales</taxon>
        <taxon>Desulfovibrionaceae</taxon>
        <taxon>Nitratidesulfovibrio</taxon>
    </lineage>
</organism>
<dbReference type="InterPro" id="IPR005235">
    <property type="entry name" value="YmdB-like"/>
</dbReference>
<feature type="binding site" evidence="6">
    <location>
        <position position="39"/>
    </location>
    <ligand>
        <name>Fe cation</name>
        <dbReference type="ChEBI" id="CHEBI:24875"/>
        <label>1</label>
    </ligand>
</feature>
<dbReference type="InterPro" id="IPR029052">
    <property type="entry name" value="Metallo-depent_PP-like"/>
</dbReference>
<evidence type="ECO:0000313" key="8">
    <source>
        <dbReference type="Proteomes" id="UP000009173"/>
    </source>
</evidence>
<comment type="similarity">
    <text evidence="4">Belongs to the YmdB-like family.</text>
</comment>
<dbReference type="GO" id="GO:0046872">
    <property type="term" value="F:metal ion binding"/>
    <property type="evidence" value="ECO:0007669"/>
    <property type="project" value="UniProtKB-KW"/>
</dbReference>
<keyword evidence="3" id="KW-0408">Iron</keyword>
<dbReference type="HOGENOM" id="CLU_068238_0_0_7"/>
<keyword evidence="2" id="KW-0378">Hydrolase</keyword>
<evidence type="ECO:0000313" key="7">
    <source>
        <dbReference type="EMBL" id="ABM29050.1"/>
    </source>
</evidence>
<dbReference type="GO" id="GO:0004113">
    <property type="term" value="F:2',3'-cyclic-nucleotide 3'-phosphodiesterase activity"/>
    <property type="evidence" value="ECO:0007669"/>
    <property type="project" value="TreeGrafter"/>
</dbReference>
<evidence type="ECO:0000256" key="1">
    <source>
        <dbReference type="ARBA" id="ARBA00022723"/>
    </source>
</evidence>
<dbReference type="PANTHER" id="PTHR36303:SF1">
    <property type="entry name" value="2',3'-CYCLIC-NUCLEOTIDE 2'-PHOSPHODIESTERASE"/>
    <property type="match status" value="1"/>
</dbReference>
<dbReference type="PIRSF" id="PIRSF004789">
    <property type="entry name" value="DR1281"/>
    <property type="match status" value="1"/>
</dbReference>
<dbReference type="Proteomes" id="UP000009173">
    <property type="component" value="Chromosome"/>
</dbReference>
<accession>A0A0H3A9Y4</accession>
<sequence>MRILVFGDVVGKPGRLALRERLPSLRVAHAADVVVVNGENASGGIGLTVESMRELFACGVDILTSGNHIWKHREIYATLDREPRLLRPANYPDGSPGRGVYVHELSDGRRVAVLNLLGRTYMDALECPFRTADMLLASVPEDVTVRIVDFHAEATSEKKALGWHLDGRVSAVLGTHTHVQTADAMLLPGGTAYLTDLGMCGVEASVLGMDHKVIVDRFLTAMPQRFRPASGRGSLNGVFLEVDDATGQALRMECLREGCPTAVREVWRGEAEMPAEMPAERPDDESGQRP</sequence>